<dbReference type="AlphaFoldDB" id="A0A0Q0YSE1"/>
<gene>
    <name evidence="1" type="ORF">Cocul_00440</name>
</gene>
<proteinExistence type="predicted"/>
<reference evidence="1 2" key="1">
    <citation type="submission" date="2015-10" db="EMBL/GenBank/DDBJ databases">
        <title>Corynebacteirum lowii and Corynebacterium oculi species nova, derived from human clinical disease and and emended description of Corynebacterium mastiditis.</title>
        <authorList>
            <person name="Bernard K."/>
            <person name="Pacheco A.L."/>
            <person name="Mcdougall C."/>
            <person name="Burtx T."/>
            <person name="Weibe D."/>
            <person name="Tyler S."/>
            <person name="Olson A.B."/>
            <person name="Cnockaert M."/>
            <person name="Eguchi H."/>
            <person name="Kuwahara T."/>
            <person name="Nakayama-Imaohji H."/>
            <person name="Boudewijins M."/>
            <person name="Van Hoecke F."/>
            <person name="Bernier A.-M."/>
            <person name="Vandamme P."/>
        </authorList>
    </citation>
    <scope>NUCLEOTIDE SEQUENCE [LARGE SCALE GENOMIC DNA]</scope>
    <source>
        <strain evidence="1 2">NML 130210</strain>
    </source>
</reference>
<dbReference type="PATRIC" id="fig|1544416.3.peg.445"/>
<sequence length="235" mass="26002">MGPGMYDEECFGIRKPLLIGGDSLSVNMELAASYPRGTVLNEDIDPLRDFRDCEKILGFSCTGECEWKISAAPAASAALWEVHDYHNLPAMLGEAPENGEWATFLLTVAVTGDRLPLRPLFAVWSLVLAAITPVTPMSLTMSIGSKDGGDWQPYRPEYLIRSHAYRDKEPDLIFQDISETDAHVLCRVTNSEGDSTAARCKQFTPLRLVENFELLTPAMTEPSVEEFYVRAAPAL</sequence>
<protein>
    <submittedName>
        <fullName evidence="1">Uncharacterized protein</fullName>
    </submittedName>
</protein>
<organism evidence="1 2">
    <name type="scientific">Corynebacterium oculi</name>
    <dbReference type="NCBI Taxonomy" id="1544416"/>
    <lineage>
        <taxon>Bacteria</taxon>
        <taxon>Bacillati</taxon>
        <taxon>Actinomycetota</taxon>
        <taxon>Actinomycetes</taxon>
        <taxon>Mycobacteriales</taxon>
        <taxon>Corynebacteriaceae</taxon>
        <taxon>Corynebacterium</taxon>
    </lineage>
</organism>
<accession>A0A0Q0YSE1</accession>
<dbReference type="Proteomes" id="UP000050517">
    <property type="component" value="Unassembled WGS sequence"/>
</dbReference>
<name>A0A0Q0YSE1_9CORY</name>
<comment type="caution">
    <text evidence="1">The sequence shown here is derived from an EMBL/GenBank/DDBJ whole genome shotgun (WGS) entry which is preliminary data.</text>
</comment>
<evidence type="ECO:0000313" key="2">
    <source>
        <dbReference type="Proteomes" id="UP000050517"/>
    </source>
</evidence>
<evidence type="ECO:0000313" key="1">
    <source>
        <dbReference type="EMBL" id="KQB85302.1"/>
    </source>
</evidence>
<dbReference type="EMBL" id="LKST01000001">
    <property type="protein sequence ID" value="KQB85302.1"/>
    <property type="molecule type" value="Genomic_DNA"/>
</dbReference>
<keyword evidence="2" id="KW-1185">Reference proteome</keyword>